<dbReference type="AlphaFoldDB" id="M0MDR7"/>
<name>M0MDR7_9EURY</name>
<feature type="non-terminal residue" evidence="1">
    <location>
        <position position="95"/>
    </location>
</feature>
<accession>M0MDR7</accession>
<organism evidence="1 2">
    <name type="scientific">Halococcus saccharolyticus DSM 5350</name>
    <dbReference type="NCBI Taxonomy" id="1227455"/>
    <lineage>
        <taxon>Archaea</taxon>
        <taxon>Methanobacteriati</taxon>
        <taxon>Methanobacteriota</taxon>
        <taxon>Stenosarchaea group</taxon>
        <taxon>Halobacteria</taxon>
        <taxon>Halobacteriales</taxon>
        <taxon>Halococcaceae</taxon>
        <taxon>Halococcus</taxon>
    </lineage>
</organism>
<sequence length="95" mass="10310">MIVERGVWMADIGGFGDGWTGERRLPFVSEWTTDIRTGFDGGVAVRGHDRADFASNRVRDPLKAVLDDGSSVEACDLVERVDDSEDLGGIALIVD</sequence>
<keyword evidence="2" id="KW-1185">Reference proteome</keyword>
<dbReference type="InParanoid" id="M0MDR7"/>
<evidence type="ECO:0000313" key="2">
    <source>
        <dbReference type="Proteomes" id="UP000011669"/>
    </source>
</evidence>
<evidence type="ECO:0000313" key="1">
    <source>
        <dbReference type="EMBL" id="EMA43902.1"/>
    </source>
</evidence>
<proteinExistence type="predicted"/>
<dbReference type="RefSeq" id="WP_006078403.1">
    <property type="nucleotide sequence ID" value="NZ_AOMD01000027.1"/>
</dbReference>
<comment type="caution">
    <text evidence="1">The sequence shown here is derived from an EMBL/GenBank/DDBJ whole genome shotgun (WGS) entry which is preliminary data.</text>
</comment>
<reference evidence="1 2" key="1">
    <citation type="journal article" date="2014" name="PLoS Genet.">
        <title>Phylogenetically driven sequencing of extremely halophilic archaea reveals strategies for static and dynamic osmo-response.</title>
        <authorList>
            <person name="Becker E.A."/>
            <person name="Seitzer P.M."/>
            <person name="Tritt A."/>
            <person name="Larsen D."/>
            <person name="Krusor M."/>
            <person name="Yao A.I."/>
            <person name="Wu D."/>
            <person name="Madern D."/>
            <person name="Eisen J.A."/>
            <person name="Darling A.E."/>
            <person name="Facciotti M.T."/>
        </authorList>
    </citation>
    <scope>NUCLEOTIDE SEQUENCE [LARGE SCALE GENOMIC DNA]</scope>
    <source>
        <strain evidence="1 2">DSM 5350</strain>
    </source>
</reference>
<dbReference type="Proteomes" id="UP000011669">
    <property type="component" value="Unassembled WGS sequence"/>
</dbReference>
<dbReference type="EMBL" id="AOMD01000027">
    <property type="protein sequence ID" value="EMA43902.1"/>
    <property type="molecule type" value="Genomic_DNA"/>
</dbReference>
<protein>
    <submittedName>
        <fullName evidence="1">Uncharacterized protein</fullName>
    </submittedName>
</protein>
<gene>
    <name evidence="1" type="ORF">C449_12720</name>
</gene>